<reference evidence="2" key="3">
    <citation type="submission" date="2025-08" db="UniProtKB">
        <authorList>
            <consortium name="RefSeq"/>
        </authorList>
    </citation>
    <scope>IDENTIFICATION</scope>
    <source>
        <strain evidence="2">CBS 342.82</strain>
    </source>
</reference>
<evidence type="ECO:0000313" key="2">
    <source>
        <dbReference type="RefSeq" id="XP_033455516.1"/>
    </source>
</evidence>
<dbReference type="RefSeq" id="XP_033455516.1">
    <property type="nucleotide sequence ID" value="XM_033605968.1"/>
</dbReference>
<reference evidence="2" key="2">
    <citation type="submission" date="2020-04" db="EMBL/GenBank/DDBJ databases">
        <authorList>
            <consortium name="NCBI Genome Project"/>
        </authorList>
    </citation>
    <scope>NUCLEOTIDE SEQUENCE</scope>
    <source>
        <strain evidence="2">CBS 342.82</strain>
    </source>
</reference>
<name>A0A6J3LRM7_9PEZI</name>
<proteinExistence type="predicted"/>
<dbReference type="Proteomes" id="UP000504637">
    <property type="component" value="Unplaced"/>
</dbReference>
<organism evidence="2">
    <name type="scientific">Dissoconium aciculare CBS 342.82</name>
    <dbReference type="NCBI Taxonomy" id="1314786"/>
    <lineage>
        <taxon>Eukaryota</taxon>
        <taxon>Fungi</taxon>
        <taxon>Dikarya</taxon>
        <taxon>Ascomycota</taxon>
        <taxon>Pezizomycotina</taxon>
        <taxon>Dothideomycetes</taxon>
        <taxon>Dothideomycetidae</taxon>
        <taxon>Mycosphaerellales</taxon>
        <taxon>Dissoconiaceae</taxon>
        <taxon>Dissoconium</taxon>
    </lineage>
</organism>
<dbReference type="AlphaFoldDB" id="A0A6J3LRM7"/>
<gene>
    <name evidence="2" type="ORF">K489DRAFT_384905</name>
</gene>
<keyword evidence="1" id="KW-1185">Reference proteome</keyword>
<dbReference type="GeneID" id="54363768"/>
<evidence type="ECO:0000313" key="1">
    <source>
        <dbReference type="Proteomes" id="UP000504637"/>
    </source>
</evidence>
<reference evidence="2" key="1">
    <citation type="submission" date="2020-01" db="EMBL/GenBank/DDBJ databases">
        <authorList>
            <consortium name="DOE Joint Genome Institute"/>
            <person name="Haridas S."/>
            <person name="Albert R."/>
            <person name="Binder M."/>
            <person name="Bloem J."/>
            <person name="Labutti K."/>
            <person name="Salamov A."/>
            <person name="Andreopoulos B."/>
            <person name="Baker S.E."/>
            <person name="Barry K."/>
            <person name="Bills G."/>
            <person name="Bluhm B.H."/>
            <person name="Cannon C."/>
            <person name="Castanera R."/>
            <person name="Culley D.E."/>
            <person name="Daum C."/>
            <person name="Ezra D."/>
            <person name="Gonzalez J.B."/>
            <person name="Henrissat B."/>
            <person name="Kuo A."/>
            <person name="Liang C."/>
            <person name="Lipzen A."/>
            <person name="Lutzoni F."/>
            <person name="Magnuson J."/>
            <person name="Mondo S."/>
            <person name="Nolan M."/>
            <person name="Ohm R."/>
            <person name="Pangilinan J."/>
            <person name="Park H.-J."/>
            <person name="Ramirez L."/>
            <person name="Alfaro M."/>
            <person name="Sun H."/>
            <person name="Tritt A."/>
            <person name="Yoshinaga Y."/>
            <person name="Zwiers L.-H."/>
            <person name="Turgeon B.G."/>
            <person name="Goodwin S.B."/>
            <person name="Spatafora J.W."/>
            <person name="Crous P.W."/>
            <person name="Grigoriev I.V."/>
        </authorList>
    </citation>
    <scope>NUCLEOTIDE SEQUENCE</scope>
    <source>
        <strain evidence="2">CBS 342.82</strain>
    </source>
</reference>
<accession>A0A6J3LRM7</accession>
<protein>
    <submittedName>
        <fullName evidence="2">Uncharacterized protein</fullName>
    </submittedName>
</protein>
<sequence length="98" mass="10911">MHGTPENESFRSADVIGSSVLDPSSSKLREFSQTCNLCTIKLTSPICIEPELYTDRLRAGRIGAEAAPAPEDSDRYFSCLSRRWVISCSQRGCGRRIR</sequence>